<comment type="caution">
    <text evidence="1">The sequence shown here is derived from an EMBL/GenBank/DDBJ whole genome shotgun (WGS) entry which is preliminary data.</text>
</comment>
<evidence type="ECO:0000313" key="2">
    <source>
        <dbReference type="Proteomes" id="UP000246635"/>
    </source>
</evidence>
<dbReference type="AlphaFoldDB" id="A0A2V2Z1H7"/>
<dbReference type="EMBL" id="QGTQ01000010">
    <property type="protein sequence ID" value="PWW01235.1"/>
    <property type="molecule type" value="Genomic_DNA"/>
</dbReference>
<organism evidence="1 2">
    <name type="scientific">Paenibacillus cellulosilyticus</name>
    <dbReference type="NCBI Taxonomy" id="375489"/>
    <lineage>
        <taxon>Bacteria</taxon>
        <taxon>Bacillati</taxon>
        <taxon>Bacillota</taxon>
        <taxon>Bacilli</taxon>
        <taxon>Bacillales</taxon>
        <taxon>Paenibacillaceae</taxon>
        <taxon>Paenibacillus</taxon>
    </lineage>
</organism>
<name>A0A2V2Z1H7_9BACL</name>
<protein>
    <submittedName>
        <fullName evidence="1">Uncharacterized protein</fullName>
    </submittedName>
</protein>
<dbReference type="RefSeq" id="WP_110044722.1">
    <property type="nucleotide sequence ID" value="NZ_CP054613.1"/>
</dbReference>
<evidence type="ECO:0000313" key="1">
    <source>
        <dbReference type="EMBL" id="PWW01235.1"/>
    </source>
</evidence>
<proteinExistence type="predicted"/>
<reference evidence="1 2" key="1">
    <citation type="submission" date="2018-05" db="EMBL/GenBank/DDBJ databases">
        <title>Genomic Encyclopedia of Type Strains, Phase III (KMG-III): the genomes of soil and plant-associated and newly described type strains.</title>
        <authorList>
            <person name="Whitman W."/>
        </authorList>
    </citation>
    <scope>NUCLEOTIDE SEQUENCE [LARGE SCALE GENOMIC DNA]</scope>
    <source>
        <strain evidence="1 2">CECT 5696</strain>
    </source>
</reference>
<sequence>MKDNPICFRVSSSLNFSLKEKMELFDLKPANVYTPLSSFYSTAWSNNVKNRYVQMTDGVNNEAFEFIKKYISEGVKANEKRYLGILESKIMNDGHSRSAAKTYWSIIYSDGRTFGFMNSRLANNYSYEGYIMFKKIFELFNNSNEYVITKWMNTLPLDDGLSANQFRGLLLPSVYQCDQAWFNNSKTSFRIKKDEKLTEGFRYRINFPIEEDDDASLFVYRDHQDPKDIWDYQVNRNTRYLFGGIEAIVRKSYTMNSNGEHAVTKVLHLHTINFESVAWTNGIVKSVLDLLLGTAELAGVEQFQVENWDEVTFDAQDIPDAKERLQLWGWERHPQAIITKNNNPISNTTDNNKNTVYNEISSGSTSYNQSLIQFINNPSIKKHLKFILRIRRIQDEARNQIDYGYAAIVEIGETLLIQSLGWSATNYSGAGGHAFTYMESEIVTFNVPIFECTIDDNSDLRSTITSFVQGVK</sequence>
<keyword evidence="2" id="KW-1185">Reference proteome</keyword>
<dbReference type="Proteomes" id="UP000246635">
    <property type="component" value="Unassembled WGS sequence"/>
</dbReference>
<gene>
    <name evidence="1" type="ORF">DFQ01_110125</name>
</gene>
<accession>A0A2V2Z1H7</accession>